<evidence type="ECO:0000256" key="1">
    <source>
        <dbReference type="SAM" id="Phobius"/>
    </source>
</evidence>
<sequence length="318" mass="34375">MLAGVAGGIRRRRRRRWAGRTVAVLAVVLLAGVAVVRSPWVGGRADDAPAGRTVVPTGDWNRTLRFGWLPEGMTPNLWEVSTTGEVASVVRDDARYLRVTLYSPGLQPRLDQPGWQRITVGGLPGRVVSRTARTLIKWQLPSGRWADLEYGHGQPNEAEVQPALQASAERIAGGITEGDPEPVRVAFALTHVPRGMRIVGVRTYPDRGGVIDVAPESRAAPRFETSTGEEAIVDDRLVVDGSRTLRVSVMSGDVSSTDVDTPIDDIQGRPAWSLGPDRGVTVAWDHGVLTVMPATWDAHPALNLAVFRAVAEGVRWTG</sequence>
<proteinExistence type="predicted"/>
<evidence type="ECO:0000313" key="2">
    <source>
        <dbReference type="EMBL" id="GIJ70017.1"/>
    </source>
</evidence>
<keyword evidence="3" id="KW-1185">Reference proteome</keyword>
<dbReference type="Proteomes" id="UP000635606">
    <property type="component" value="Unassembled WGS sequence"/>
</dbReference>
<gene>
    <name evidence="2" type="ORF">Voc01_049340</name>
</gene>
<keyword evidence="1" id="KW-0472">Membrane</keyword>
<evidence type="ECO:0000313" key="3">
    <source>
        <dbReference type="Proteomes" id="UP000635606"/>
    </source>
</evidence>
<keyword evidence="1" id="KW-0812">Transmembrane</keyword>
<name>A0A8J4EFF0_9ACTN</name>
<accession>A0A8J4EFF0</accession>
<organism evidence="2 3">
    <name type="scientific">Virgisporangium ochraceum</name>
    <dbReference type="NCBI Taxonomy" id="65505"/>
    <lineage>
        <taxon>Bacteria</taxon>
        <taxon>Bacillati</taxon>
        <taxon>Actinomycetota</taxon>
        <taxon>Actinomycetes</taxon>
        <taxon>Micromonosporales</taxon>
        <taxon>Micromonosporaceae</taxon>
        <taxon>Virgisporangium</taxon>
    </lineage>
</organism>
<protein>
    <submittedName>
        <fullName evidence="2">Uncharacterized protein</fullName>
    </submittedName>
</protein>
<dbReference type="EMBL" id="BOPH01000072">
    <property type="protein sequence ID" value="GIJ70017.1"/>
    <property type="molecule type" value="Genomic_DNA"/>
</dbReference>
<keyword evidence="1" id="KW-1133">Transmembrane helix</keyword>
<feature type="transmembrane region" description="Helical" evidence="1">
    <location>
        <begin position="21"/>
        <end position="40"/>
    </location>
</feature>
<comment type="caution">
    <text evidence="2">The sequence shown here is derived from an EMBL/GenBank/DDBJ whole genome shotgun (WGS) entry which is preliminary data.</text>
</comment>
<reference evidence="2" key="1">
    <citation type="submission" date="2021-01" db="EMBL/GenBank/DDBJ databases">
        <title>Whole genome shotgun sequence of Virgisporangium ochraceum NBRC 16418.</title>
        <authorList>
            <person name="Komaki H."/>
            <person name="Tamura T."/>
        </authorList>
    </citation>
    <scope>NUCLEOTIDE SEQUENCE</scope>
    <source>
        <strain evidence="2">NBRC 16418</strain>
    </source>
</reference>
<dbReference type="AlphaFoldDB" id="A0A8J4EFF0"/>